<gene>
    <name evidence="2" type="ORF">NIES37_35540</name>
</gene>
<keyword evidence="1" id="KW-0472">Membrane</keyword>
<accession>A0A1Z4N1S1</accession>
<proteinExistence type="predicted"/>
<sequence length="91" mass="10475">MVQYNRLDCLPSSAELPDADDTLVDNKLQNLIPNLSYWCCAPATHISDEYCINSYSFMIFHVIWLLLLLVQLDVHLAREFGEFLWLLADVG</sequence>
<keyword evidence="1" id="KW-1133">Transmembrane helix</keyword>
<reference evidence="2 3" key="1">
    <citation type="submission" date="2017-06" db="EMBL/GenBank/DDBJ databases">
        <title>Genome sequencing of cyanobaciteial culture collection at National Institute for Environmental Studies (NIES).</title>
        <authorList>
            <person name="Hirose Y."/>
            <person name="Shimura Y."/>
            <person name="Fujisawa T."/>
            <person name="Nakamura Y."/>
            <person name="Kawachi M."/>
        </authorList>
    </citation>
    <scope>NUCLEOTIDE SEQUENCE [LARGE SCALE GENOMIC DNA]</scope>
    <source>
        <strain evidence="2 3">NIES-37</strain>
    </source>
</reference>
<dbReference type="Proteomes" id="UP000218785">
    <property type="component" value="Chromosome"/>
</dbReference>
<dbReference type="AlphaFoldDB" id="A0A1Z4N1S1"/>
<keyword evidence="3" id="KW-1185">Reference proteome</keyword>
<protein>
    <submittedName>
        <fullName evidence="2">Uncharacterized protein</fullName>
    </submittedName>
</protein>
<dbReference type="KEGG" id="ttq:NIES37_35540"/>
<evidence type="ECO:0000256" key="1">
    <source>
        <dbReference type="SAM" id="Phobius"/>
    </source>
</evidence>
<evidence type="ECO:0000313" key="2">
    <source>
        <dbReference type="EMBL" id="BAY99571.1"/>
    </source>
</evidence>
<keyword evidence="1" id="KW-0812">Transmembrane</keyword>
<evidence type="ECO:0000313" key="3">
    <source>
        <dbReference type="Proteomes" id="UP000218785"/>
    </source>
</evidence>
<dbReference type="EMBL" id="AP018248">
    <property type="protein sequence ID" value="BAY99571.1"/>
    <property type="molecule type" value="Genomic_DNA"/>
</dbReference>
<name>A0A1Z4N1S1_9CYAN</name>
<feature type="transmembrane region" description="Helical" evidence="1">
    <location>
        <begin position="52"/>
        <end position="70"/>
    </location>
</feature>
<organism evidence="2 3">
    <name type="scientific">Tolypothrix tenuis PCC 7101</name>
    <dbReference type="NCBI Taxonomy" id="231146"/>
    <lineage>
        <taxon>Bacteria</taxon>
        <taxon>Bacillati</taxon>
        <taxon>Cyanobacteriota</taxon>
        <taxon>Cyanophyceae</taxon>
        <taxon>Nostocales</taxon>
        <taxon>Tolypothrichaceae</taxon>
        <taxon>Tolypothrix</taxon>
    </lineage>
</organism>